<evidence type="ECO:0000313" key="10">
    <source>
        <dbReference type="EMBL" id="MBD6615798.1"/>
    </source>
</evidence>
<dbReference type="GO" id="GO:0097363">
    <property type="term" value="F:protein O-acetylglucosaminyltransferase activity"/>
    <property type="evidence" value="ECO:0007669"/>
    <property type="project" value="UniProtKB-EC"/>
</dbReference>
<evidence type="ECO:0000313" key="11">
    <source>
        <dbReference type="Proteomes" id="UP001165986"/>
    </source>
</evidence>
<comment type="pathway">
    <text evidence="1">Protein modification; protein glycosylation.</text>
</comment>
<dbReference type="Gene3D" id="1.25.40.10">
    <property type="entry name" value="Tetratricopeptide repeat domain"/>
    <property type="match status" value="1"/>
</dbReference>
<proteinExistence type="inferred from homology"/>
<dbReference type="EC" id="2.4.1.255" evidence="3"/>
<evidence type="ECO:0000256" key="2">
    <source>
        <dbReference type="ARBA" id="ARBA00005386"/>
    </source>
</evidence>
<dbReference type="InterPro" id="IPR051939">
    <property type="entry name" value="Glycosyltr_41/O-GlcNAc_trsf"/>
</dbReference>
<evidence type="ECO:0000256" key="5">
    <source>
        <dbReference type="ARBA" id="ARBA00022679"/>
    </source>
</evidence>
<dbReference type="Gene3D" id="3.40.50.2000">
    <property type="entry name" value="Glycogen Phosphorylase B"/>
    <property type="match status" value="1"/>
</dbReference>
<feature type="repeat" description="TPR" evidence="8">
    <location>
        <begin position="5"/>
        <end position="38"/>
    </location>
</feature>
<dbReference type="InterPro" id="IPR011990">
    <property type="entry name" value="TPR-like_helical_dom_sf"/>
</dbReference>
<evidence type="ECO:0000256" key="1">
    <source>
        <dbReference type="ARBA" id="ARBA00004922"/>
    </source>
</evidence>
<dbReference type="EMBL" id="VJXY01000006">
    <property type="protein sequence ID" value="MBD6615798.1"/>
    <property type="molecule type" value="Genomic_DNA"/>
</dbReference>
<gene>
    <name evidence="10" type="ORF">FNW02_08130</name>
</gene>
<comment type="caution">
    <text evidence="10">The sequence shown here is derived from an EMBL/GenBank/DDBJ whole genome shotgun (WGS) entry which is preliminary data.</text>
</comment>
<dbReference type="Proteomes" id="UP001165986">
    <property type="component" value="Unassembled WGS sequence"/>
</dbReference>
<dbReference type="RefSeq" id="WP_191757037.1">
    <property type="nucleotide sequence ID" value="NZ_VJXY01000006.1"/>
</dbReference>
<evidence type="ECO:0000256" key="4">
    <source>
        <dbReference type="ARBA" id="ARBA00022676"/>
    </source>
</evidence>
<keyword evidence="5 10" id="KW-0808">Transferase</keyword>
<dbReference type="PROSITE" id="PS50005">
    <property type="entry name" value="TPR"/>
    <property type="match status" value="1"/>
</dbReference>
<dbReference type="Pfam" id="PF13844">
    <property type="entry name" value="Glyco_transf_41"/>
    <property type="match status" value="2"/>
</dbReference>
<evidence type="ECO:0000259" key="9">
    <source>
        <dbReference type="Pfam" id="PF13844"/>
    </source>
</evidence>
<reference evidence="10" key="1">
    <citation type="submission" date="2019-07" db="EMBL/GenBank/DDBJ databases">
        <title>Toxilogical consequences of a new and cryptic species of cyanobacteria (Komarekiella delphini-convector) recovered from the epidermis of a bottlenose dolphin and 1500 ft. in the air.</title>
        <authorList>
            <person name="Brown A.O."/>
            <person name="Dvorak P."/>
            <person name="Villanueva C.D."/>
            <person name="Foss A.J."/>
            <person name="Garvey A.D."/>
            <person name="Gibson Q.A."/>
            <person name="Johansen J.R."/>
            <person name="Casamatta D.A."/>
        </authorList>
    </citation>
    <scope>NUCLEOTIDE SEQUENCE</scope>
    <source>
        <strain evidence="10">SJRDD-AB1</strain>
    </source>
</reference>
<dbReference type="SUPFAM" id="SSF48452">
    <property type="entry name" value="TPR-like"/>
    <property type="match status" value="1"/>
</dbReference>
<dbReference type="AlphaFoldDB" id="A0AA40SV12"/>
<dbReference type="PANTHER" id="PTHR44835">
    <property type="entry name" value="UDP-N-ACETYLGLUCOSAMINE--PEPTIDE N-ACETYLGLUCOSAMINYLTRANSFERASE SPINDLY-RELATED"/>
    <property type="match status" value="1"/>
</dbReference>
<evidence type="ECO:0000256" key="6">
    <source>
        <dbReference type="ARBA" id="ARBA00022737"/>
    </source>
</evidence>
<feature type="domain" description="O-GlcNAc transferase C-terminal" evidence="9">
    <location>
        <begin position="356"/>
        <end position="526"/>
    </location>
</feature>
<keyword evidence="4" id="KW-0328">Glycosyltransferase</keyword>
<keyword evidence="11" id="KW-1185">Reference proteome</keyword>
<feature type="domain" description="O-GlcNAc transferase C-terminal" evidence="9">
    <location>
        <begin position="536"/>
        <end position="724"/>
    </location>
</feature>
<keyword evidence="7 8" id="KW-0802">TPR repeat</keyword>
<name>A0AA40SV12_9NOST</name>
<organism evidence="10 11">
    <name type="scientific">Komarekiella delphini-convector SJRDD-AB1</name>
    <dbReference type="NCBI Taxonomy" id="2593771"/>
    <lineage>
        <taxon>Bacteria</taxon>
        <taxon>Bacillati</taxon>
        <taxon>Cyanobacteriota</taxon>
        <taxon>Cyanophyceae</taxon>
        <taxon>Nostocales</taxon>
        <taxon>Nostocaceae</taxon>
        <taxon>Komarekiella</taxon>
        <taxon>Komarekiella delphini-convector</taxon>
    </lineage>
</organism>
<dbReference type="InterPro" id="IPR029489">
    <property type="entry name" value="OGT/SEC/SPY_C"/>
</dbReference>
<sequence length="739" mass="85273">MITDVNNWQQMAEQCLIKGNYAQAANLYEQAIEQEPHVTSYYWHLGLLLLLQGQEAEAQMTWMLPMAEADTEHLSKLTNVLFQLLQIEAERREKLAEYSLAWLIRQHMKEINPDEMNNLLQILLLSLKREKFEEIEEMSQWGLIESLKLKENLDIDAKLLMQVLQKILNTVPLHPINLDLVEACLPYFPDADQSFRILLPAAMKIGHTLQQPKLAASLLNLHLQLEPNNVEILRHLATFYQDARNYCQGIETAKLCYSLSESLADKIFALHLLLRGLMSAGGYWAEICTACKELETIEQQFIESQPIILEEGRTLRLLTPSFAIPHIKDSPVDFRGIHNKVAQIFNNNIKEIAQSESKSFKFQNINKSTLNISTKKLRIGYVSYALRNHSVGWLARWLFQHHDQDKFDIHTYFINYKLVNDFLQEWYVNHAGICHLLGMNGLEIAEKIYHDEIDILVDLDSITLDITSEVMALKPAPIQVTWLGWDASGIPAIDYFIADPYVLPDNAQDYYTEKIWRLPQTYIAVDGFEVGVPTLCRDDLNIPIDAVVYLSAQRGYKRHPETTRWQMQIIKQVPNSYFLIKGLSQEEAIKRFFYQIAEEEGVDCSQLRFLPQVHQESVHRANLGIADVVLDTFPYNGATTTLETLWMGIPLVTRVGEQFAARNSYTMMINAGITEGIAWTDQEYVEWGVRLGKDEALRQQVVLKLKASRQTAPLWNGKQFTREMEKAYEQMWQMYIEGK</sequence>
<evidence type="ECO:0000256" key="3">
    <source>
        <dbReference type="ARBA" id="ARBA00011970"/>
    </source>
</evidence>
<accession>A0AA40SV12</accession>
<protein>
    <recommendedName>
        <fullName evidence="3">protein O-GlcNAc transferase</fullName>
        <ecNumber evidence="3">2.4.1.255</ecNumber>
    </recommendedName>
</protein>
<comment type="similarity">
    <text evidence="2">Belongs to the glycosyltransferase 41 family. O-GlcNAc transferase subfamily.</text>
</comment>
<dbReference type="InterPro" id="IPR019734">
    <property type="entry name" value="TPR_rpt"/>
</dbReference>
<dbReference type="PANTHER" id="PTHR44835:SF1">
    <property type="entry name" value="PROTEIN O-GLCNAC TRANSFERASE"/>
    <property type="match status" value="1"/>
</dbReference>
<keyword evidence="6" id="KW-0677">Repeat</keyword>
<evidence type="ECO:0000256" key="8">
    <source>
        <dbReference type="PROSITE-ProRule" id="PRU00339"/>
    </source>
</evidence>
<evidence type="ECO:0000256" key="7">
    <source>
        <dbReference type="ARBA" id="ARBA00022803"/>
    </source>
</evidence>
<dbReference type="Gene3D" id="3.40.50.11380">
    <property type="match status" value="1"/>
</dbReference>